<dbReference type="HOGENOM" id="CLU_1627058_0_0_1"/>
<gene>
    <name evidence="2" type="ORF">PV06_07256</name>
</gene>
<evidence type="ECO:0000313" key="2">
    <source>
        <dbReference type="EMBL" id="KIW41726.1"/>
    </source>
</evidence>
<dbReference type="Proteomes" id="UP000053342">
    <property type="component" value="Unassembled WGS sequence"/>
</dbReference>
<dbReference type="RefSeq" id="XP_016261942.1">
    <property type="nucleotide sequence ID" value="XM_016408462.1"/>
</dbReference>
<evidence type="ECO:0000313" key="3">
    <source>
        <dbReference type="Proteomes" id="UP000053342"/>
    </source>
</evidence>
<feature type="compositionally biased region" description="Basic and acidic residues" evidence="1">
    <location>
        <begin position="1"/>
        <end position="14"/>
    </location>
</feature>
<dbReference type="GeneID" id="27359330"/>
<feature type="region of interest" description="Disordered" evidence="1">
    <location>
        <begin position="1"/>
        <end position="163"/>
    </location>
</feature>
<accession>A0A0D2AP42</accession>
<reference evidence="2 3" key="1">
    <citation type="submission" date="2015-01" db="EMBL/GenBank/DDBJ databases">
        <title>The Genome Sequence of Exophiala oligosperma CBS72588.</title>
        <authorList>
            <consortium name="The Broad Institute Genomics Platform"/>
            <person name="Cuomo C."/>
            <person name="de Hoog S."/>
            <person name="Gorbushina A."/>
            <person name="Stielow B."/>
            <person name="Teixiera M."/>
            <person name="Abouelleil A."/>
            <person name="Chapman S.B."/>
            <person name="Priest M."/>
            <person name="Young S.K."/>
            <person name="Wortman J."/>
            <person name="Nusbaum C."/>
            <person name="Birren B."/>
        </authorList>
    </citation>
    <scope>NUCLEOTIDE SEQUENCE [LARGE SCALE GENOMIC DNA]</scope>
    <source>
        <strain evidence="2 3">CBS 72588</strain>
    </source>
</reference>
<dbReference type="EMBL" id="KN847337">
    <property type="protein sequence ID" value="KIW41726.1"/>
    <property type="molecule type" value="Genomic_DNA"/>
</dbReference>
<feature type="compositionally biased region" description="Low complexity" evidence="1">
    <location>
        <begin position="73"/>
        <end position="90"/>
    </location>
</feature>
<keyword evidence="3" id="KW-1185">Reference proteome</keyword>
<dbReference type="VEuPathDB" id="FungiDB:PV06_07256"/>
<proteinExistence type="predicted"/>
<protein>
    <submittedName>
        <fullName evidence="2">Uncharacterized protein</fullName>
    </submittedName>
</protein>
<dbReference type="AlphaFoldDB" id="A0A0D2AP42"/>
<feature type="compositionally biased region" description="Basic and acidic residues" evidence="1">
    <location>
        <begin position="124"/>
        <end position="150"/>
    </location>
</feature>
<evidence type="ECO:0000256" key="1">
    <source>
        <dbReference type="SAM" id="MobiDB-lite"/>
    </source>
</evidence>
<organism evidence="2 3">
    <name type="scientific">Exophiala oligosperma</name>
    <dbReference type="NCBI Taxonomy" id="215243"/>
    <lineage>
        <taxon>Eukaryota</taxon>
        <taxon>Fungi</taxon>
        <taxon>Dikarya</taxon>
        <taxon>Ascomycota</taxon>
        <taxon>Pezizomycotina</taxon>
        <taxon>Eurotiomycetes</taxon>
        <taxon>Chaetothyriomycetidae</taxon>
        <taxon>Chaetothyriales</taxon>
        <taxon>Herpotrichiellaceae</taxon>
        <taxon>Exophiala</taxon>
    </lineage>
</organism>
<name>A0A0D2AP42_9EURO</name>
<sequence>MKKEMESRIARSKETLPPPATAPHRSGPDGIMDGTVESSHGFEGGGGEDRQSELRRRSRLDDEEMGFRNTPLSSTGSVAESAGSSGLGSSRVAESVSQAVATSGLPGKNDTTGTFSTLRGRGRAAAERVERAFYGAERRFPRSGKDKTGGGEEDGAGRSLSIS</sequence>